<dbReference type="RefSeq" id="WP_143282321.1">
    <property type="nucleotide sequence ID" value="NZ_BSTW01000036.1"/>
</dbReference>
<feature type="chain" id="PRO_5044711577" description="DUF2946 domain-containing protein" evidence="1">
    <location>
        <begin position="25"/>
        <end position="117"/>
    </location>
</feature>
<dbReference type="Proteomes" id="UP000611459">
    <property type="component" value="Unassembled WGS sequence"/>
</dbReference>
<proteinExistence type="predicted"/>
<reference evidence="2" key="1">
    <citation type="submission" date="2021-01" db="EMBL/GenBank/DDBJ databases">
        <title>Outbreak of Burkholderia contaminns endophthalmitis traced to a clinical ventilation system.</title>
        <authorList>
            <person name="Lipuma J."/>
            <person name="Spilker T."/>
            <person name="Kratholm J."/>
        </authorList>
    </citation>
    <scope>NUCLEOTIDE SEQUENCE</scope>
    <source>
        <strain evidence="2">HI4954</strain>
    </source>
</reference>
<dbReference type="EMBL" id="JAENIB010000048">
    <property type="protein sequence ID" value="MBK1936120.1"/>
    <property type="molecule type" value="Genomic_DNA"/>
</dbReference>
<evidence type="ECO:0000313" key="2">
    <source>
        <dbReference type="EMBL" id="MBK1936120.1"/>
    </source>
</evidence>
<keyword evidence="6" id="KW-1185">Reference proteome</keyword>
<geneLocation type="plasmid" evidence="4 7">
    <name>unnamed2</name>
</geneLocation>
<name>A0AAP1YD79_9BURK</name>
<evidence type="ECO:0008006" key="8">
    <source>
        <dbReference type="Google" id="ProtNLM"/>
    </source>
</evidence>
<evidence type="ECO:0000313" key="7">
    <source>
        <dbReference type="Proteomes" id="UP001220209"/>
    </source>
</evidence>
<evidence type="ECO:0000313" key="5">
    <source>
        <dbReference type="Proteomes" id="UP000611459"/>
    </source>
</evidence>
<feature type="signal peptide" evidence="1">
    <location>
        <begin position="1"/>
        <end position="24"/>
    </location>
</feature>
<keyword evidence="1" id="KW-0732">Signal</keyword>
<dbReference type="Proteomes" id="UP000664048">
    <property type="component" value="Unassembled WGS sequence"/>
</dbReference>
<evidence type="ECO:0000256" key="1">
    <source>
        <dbReference type="SAM" id="SignalP"/>
    </source>
</evidence>
<dbReference type="EMBL" id="JAGEMX010000038">
    <property type="protein sequence ID" value="MBO1835662.1"/>
    <property type="molecule type" value="Genomic_DNA"/>
</dbReference>
<gene>
    <name evidence="3" type="ORF">J4M89_40465</name>
    <name evidence="2" type="ORF">JIN94_40265</name>
    <name evidence="4" type="ORF">LXE91_42040</name>
</gene>
<accession>A0AAP1YD79</accession>
<evidence type="ECO:0000313" key="6">
    <source>
        <dbReference type="Proteomes" id="UP000664048"/>
    </source>
</evidence>
<reference evidence="3 6" key="2">
    <citation type="submission" date="2021-03" db="EMBL/GenBank/DDBJ databases">
        <title>Clinical course, treatment and visual outcome of an outbreak of Burkholderia contaminans endophthalmitis following cataract surgery.</title>
        <authorList>
            <person name="Lind C."/>
            <person name="Olsen K."/>
            <person name="Angelsen N.K."/>
            <person name="Krefting E.A."/>
            <person name="Fossen K."/>
            <person name="Gravningen K."/>
            <person name="Depoorter E."/>
            <person name="Vandamme P."/>
            <person name="Bertelsen G."/>
        </authorList>
    </citation>
    <scope>NUCLEOTIDE SEQUENCE [LARGE SCALE GENOMIC DNA]</scope>
    <source>
        <strain evidence="3 6">51242556</strain>
    </source>
</reference>
<dbReference type="Proteomes" id="UP001220209">
    <property type="component" value="Plasmid unnamed2"/>
</dbReference>
<dbReference type="EMBL" id="CP090644">
    <property type="protein sequence ID" value="WFN23803.1"/>
    <property type="molecule type" value="Genomic_DNA"/>
</dbReference>
<evidence type="ECO:0000313" key="4">
    <source>
        <dbReference type="EMBL" id="WFN23803.1"/>
    </source>
</evidence>
<protein>
    <recommendedName>
        <fullName evidence="8">DUF2946 domain-containing protein</fullName>
    </recommendedName>
</protein>
<organism evidence="2 5">
    <name type="scientific">Burkholderia contaminans</name>
    <dbReference type="NCBI Taxonomy" id="488447"/>
    <lineage>
        <taxon>Bacteria</taxon>
        <taxon>Pseudomonadati</taxon>
        <taxon>Pseudomonadota</taxon>
        <taxon>Betaproteobacteria</taxon>
        <taxon>Burkholderiales</taxon>
        <taxon>Burkholderiaceae</taxon>
        <taxon>Burkholderia</taxon>
        <taxon>Burkholderia cepacia complex</taxon>
    </lineage>
</organism>
<sequence length="117" mass="12086">MVKLVLMFLIAWLPIAGFSTPALLCQHSASPVSTSPAGTAHMLNAMPSVHATAPDGGQHHQPVCQTSAGTASCTMLAIPSATIVTVPVTSSSTYALRNVPSASQFIPELPQRPPQAL</sequence>
<reference evidence="4 7" key="3">
    <citation type="submission" date="2021-12" db="EMBL/GenBank/DDBJ databases">
        <title>Genomic and phenotypic characterization of three Burkholderia contaminans isolates recovered from different sources.</title>
        <authorList>
            <person name="Lopez De Volder A."/>
            <person name="Fan Y."/>
            <person name="Nunvar J."/>
            <person name="Herrera T."/>
            <person name="Timp W."/>
            <person name="Degrossi J."/>
        </authorList>
    </citation>
    <scope>NUCLEOTIDE SEQUENCE [LARGE SCALE GENOMIC DNA]</scope>
    <source>
        <strain evidence="4 7">LMG 23361</strain>
        <plasmid evidence="4 7">unnamed2</plasmid>
    </source>
</reference>
<evidence type="ECO:0000313" key="3">
    <source>
        <dbReference type="EMBL" id="MBO1835662.1"/>
    </source>
</evidence>
<keyword evidence="4" id="KW-0614">Plasmid</keyword>
<dbReference type="AlphaFoldDB" id="A0AAP1YD79"/>